<dbReference type="AlphaFoldDB" id="A0A084G816"/>
<name>A0A084G816_PSEDA</name>
<dbReference type="GeneID" id="27723750"/>
<dbReference type="KEGG" id="sapo:SAPIO_CDS4678"/>
<keyword evidence="2" id="KW-1185">Reference proteome</keyword>
<reference evidence="1 2" key="1">
    <citation type="journal article" date="2014" name="Genome Announc.">
        <title>Draft genome sequence of the pathogenic fungus Scedosporium apiospermum.</title>
        <authorList>
            <person name="Vandeputte P."/>
            <person name="Ghamrawi S."/>
            <person name="Rechenmann M."/>
            <person name="Iltis A."/>
            <person name="Giraud S."/>
            <person name="Fleury M."/>
            <person name="Thornton C."/>
            <person name="Delhaes L."/>
            <person name="Meyer W."/>
            <person name="Papon N."/>
            <person name="Bouchara J.P."/>
        </authorList>
    </citation>
    <scope>NUCLEOTIDE SEQUENCE [LARGE SCALE GENOMIC DNA]</scope>
    <source>
        <strain evidence="1 2">IHEM 14462</strain>
    </source>
</reference>
<evidence type="ECO:0000313" key="1">
    <source>
        <dbReference type="EMBL" id="KEZ43478.1"/>
    </source>
</evidence>
<sequence length="545" mass="61320">MSSPEPPQSAARVLAIPELLSNIGGQITNKKALYNLCLTSKAFNQAFSPFLYAAVRVVEPKWDTRFATGRRTAWFGSIRSLCIVAPYSGGTVLEVSIANDTARSVFQVAHGLEQFRTISALFENCRKLSAVSITFAHHTGSPDSEVDVHGADVELSTGLSNLENLKQLTLEELYGDIYTWRHQIVDVLCQSPELEHLALSLSDPALERAYWDEQARGVETSLWKYFDELCVAYHEKAQSPLRLKSLQCGTAVLPFEACALRALTDLNTLEAVYIHNMDVICDEQDIVVLYRYGHESGIAWEGFSPNSAPNLRRFSVYQCEYDVRDFLLREWSELGSQLALSFSADRYPDPDDGGILREADEGETLRQLWKISPRMYDLELEYRSSDPEAAITPAEKILADAKGEYIAAEPMLEIVVAYGRDTLEGLTVRVEWRGYLNRENSEPLQHWTPLLGAIRRLNRLTQLDVGTGGVSGMSAEEERDVLKRAPEELATAGPALCYVGIDGRYWRVFRRDGEVADLEELDDAEARHVEIFRHALYPEMKADFY</sequence>
<dbReference type="EMBL" id="JOWA01000093">
    <property type="protein sequence ID" value="KEZ43478.1"/>
    <property type="molecule type" value="Genomic_DNA"/>
</dbReference>
<comment type="caution">
    <text evidence="1">The sequence shown here is derived from an EMBL/GenBank/DDBJ whole genome shotgun (WGS) entry which is preliminary data.</text>
</comment>
<dbReference type="OrthoDB" id="4758907at2759"/>
<dbReference type="HOGENOM" id="CLU_527892_0_0_1"/>
<dbReference type="OMA" id="WIHADSP"/>
<organism evidence="1 2">
    <name type="scientific">Pseudallescheria apiosperma</name>
    <name type="common">Scedosporium apiospermum</name>
    <dbReference type="NCBI Taxonomy" id="563466"/>
    <lineage>
        <taxon>Eukaryota</taxon>
        <taxon>Fungi</taxon>
        <taxon>Dikarya</taxon>
        <taxon>Ascomycota</taxon>
        <taxon>Pezizomycotina</taxon>
        <taxon>Sordariomycetes</taxon>
        <taxon>Hypocreomycetidae</taxon>
        <taxon>Microascales</taxon>
        <taxon>Microascaceae</taxon>
        <taxon>Scedosporium</taxon>
    </lineage>
</organism>
<evidence type="ECO:0000313" key="2">
    <source>
        <dbReference type="Proteomes" id="UP000028545"/>
    </source>
</evidence>
<accession>A0A084G816</accession>
<dbReference type="Proteomes" id="UP000028545">
    <property type="component" value="Unassembled WGS sequence"/>
</dbReference>
<dbReference type="VEuPathDB" id="FungiDB:SAPIO_CDS4678"/>
<protein>
    <submittedName>
        <fullName evidence="1">Uncharacterized protein</fullName>
    </submittedName>
</protein>
<gene>
    <name evidence="1" type="ORF">SAPIO_CDS4678</name>
</gene>
<proteinExistence type="predicted"/>
<dbReference type="RefSeq" id="XP_016643277.1">
    <property type="nucleotide sequence ID" value="XM_016787168.1"/>
</dbReference>